<keyword evidence="1" id="KW-1133">Transmembrane helix</keyword>
<reference evidence="2 3" key="1">
    <citation type="submission" date="2021-07" db="EMBL/GenBank/DDBJ databases">
        <title>A novel Jannaschia species isolated from marine dinoflagellate Ceratoperidinium margalefii.</title>
        <authorList>
            <person name="Jiang Y."/>
            <person name="Li Z."/>
        </authorList>
    </citation>
    <scope>NUCLEOTIDE SEQUENCE [LARGE SCALE GENOMIC DNA]</scope>
    <source>
        <strain evidence="2 3">J12C1-MA-4</strain>
    </source>
</reference>
<keyword evidence="3" id="KW-1185">Reference proteome</keyword>
<name>A0A8F6TYS0_9RHOB</name>
<dbReference type="AlphaFoldDB" id="A0A8F6TYS0"/>
<feature type="transmembrane region" description="Helical" evidence="1">
    <location>
        <begin position="20"/>
        <end position="39"/>
    </location>
</feature>
<dbReference type="Proteomes" id="UP000825009">
    <property type="component" value="Chromosome"/>
</dbReference>
<keyword evidence="1" id="KW-0472">Membrane</keyword>
<proteinExistence type="predicted"/>
<sequence length="83" mass="8807">MDFASLVQTLTDWIVQVGSSVHDLPGTVGFGLGLFTWFAVEQILHRVMSGLRWVILIGAIVALGLSVPYLASLMMGSGPPPAP</sequence>
<protein>
    <submittedName>
        <fullName evidence="2">Uncharacterized protein</fullName>
    </submittedName>
</protein>
<accession>A0A8F6TYS0</accession>
<evidence type="ECO:0000313" key="2">
    <source>
        <dbReference type="EMBL" id="QXT41175.1"/>
    </source>
</evidence>
<gene>
    <name evidence="2" type="ORF">KYE46_08195</name>
</gene>
<keyword evidence="1" id="KW-0812">Transmembrane</keyword>
<organism evidence="2 3">
    <name type="scientific">Gymnodinialimonas ceratoperidinii</name>
    <dbReference type="NCBI Taxonomy" id="2856823"/>
    <lineage>
        <taxon>Bacteria</taxon>
        <taxon>Pseudomonadati</taxon>
        <taxon>Pseudomonadota</taxon>
        <taxon>Alphaproteobacteria</taxon>
        <taxon>Rhodobacterales</taxon>
        <taxon>Paracoccaceae</taxon>
        <taxon>Gymnodinialimonas</taxon>
    </lineage>
</organism>
<feature type="transmembrane region" description="Helical" evidence="1">
    <location>
        <begin position="51"/>
        <end position="71"/>
    </location>
</feature>
<evidence type="ECO:0000313" key="3">
    <source>
        <dbReference type="Proteomes" id="UP000825009"/>
    </source>
</evidence>
<dbReference type="KEGG" id="gce:KYE46_08195"/>
<dbReference type="EMBL" id="CP079194">
    <property type="protein sequence ID" value="QXT41175.1"/>
    <property type="molecule type" value="Genomic_DNA"/>
</dbReference>
<dbReference type="RefSeq" id="WP_219004832.1">
    <property type="nucleotide sequence ID" value="NZ_CP079194.1"/>
</dbReference>
<evidence type="ECO:0000256" key="1">
    <source>
        <dbReference type="SAM" id="Phobius"/>
    </source>
</evidence>